<dbReference type="InterPro" id="IPR004638">
    <property type="entry name" value="EmrB-like"/>
</dbReference>
<keyword evidence="7 8" id="KW-0472">Membrane</keyword>
<comment type="subcellular location">
    <subcellularLocation>
        <location evidence="1">Cell membrane</location>
        <topology evidence="1">Multi-pass membrane protein</topology>
    </subcellularLocation>
</comment>
<dbReference type="GO" id="GO:0022857">
    <property type="term" value="F:transmembrane transporter activity"/>
    <property type="evidence" value="ECO:0007669"/>
    <property type="project" value="InterPro"/>
</dbReference>
<feature type="transmembrane region" description="Helical" evidence="8">
    <location>
        <begin position="106"/>
        <end position="126"/>
    </location>
</feature>
<comment type="similarity">
    <text evidence="2">Belongs to the major facilitator superfamily. EmrB family.</text>
</comment>
<reference evidence="10 11" key="1">
    <citation type="submission" date="2019-06" db="EMBL/GenBank/DDBJ databases">
        <title>Sequencing the genomes of 1000 actinobacteria strains.</title>
        <authorList>
            <person name="Klenk H.-P."/>
        </authorList>
    </citation>
    <scope>NUCLEOTIDE SEQUENCE [LARGE SCALE GENOMIC DNA]</scope>
    <source>
        <strain evidence="10 11">DSM 8251</strain>
    </source>
</reference>
<evidence type="ECO:0000256" key="2">
    <source>
        <dbReference type="ARBA" id="ARBA00008537"/>
    </source>
</evidence>
<feature type="transmembrane region" description="Helical" evidence="8">
    <location>
        <begin position="334"/>
        <end position="353"/>
    </location>
</feature>
<evidence type="ECO:0000256" key="6">
    <source>
        <dbReference type="ARBA" id="ARBA00022989"/>
    </source>
</evidence>
<feature type="transmembrane region" description="Helical" evidence="8">
    <location>
        <begin position="7"/>
        <end position="36"/>
    </location>
</feature>
<dbReference type="Gene3D" id="1.20.1250.20">
    <property type="entry name" value="MFS general substrate transporter like domains"/>
    <property type="match status" value="1"/>
</dbReference>
<keyword evidence="11" id="KW-1185">Reference proteome</keyword>
<feature type="transmembrane region" description="Helical" evidence="8">
    <location>
        <begin position="133"/>
        <end position="156"/>
    </location>
</feature>
<keyword evidence="3" id="KW-0813">Transport</keyword>
<proteinExistence type="inferred from homology"/>
<feature type="transmembrane region" description="Helical" evidence="8">
    <location>
        <begin position="80"/>
        <end position="100"/>
    </location>
</feature>
<keyword evidence="6 8" id="KW-1133">Transmembrane helix</keyword>
<evidence type="ECO:0000256" key="3">
    <source>
        <dbReference type="ARBA" id="ARBA00022448"/>
    </source>
</evidence>
<accession>A0A542ZRD1</accession>
<dbReference type="GO" id="GO:0005886">
    <property type="term" value="C:plasma membrane"/>
    <property type="evidence" value="ECO:0007669"/>
    <property type="project" value="UniProtKB-SubCell"/>
</dbReference>
<dbReference type="PROSITE" id="PS50850">
    <property type="entry name" value="MFS"/>
    <property type="match status" value="1"/>
</dbReference>
<dbReference type="AlphaFoldDB" id="A0A542ZRD1"/>
<feature type="transmembrane region" description="Helical" evidence="8">
    <location>
        <begin position="440"/>
        <end position="459"/>
    </location>
</feature>
<feature type="transmembrane region" description="Helical" evidence="8">
    <location>
        <begin position="300"/>
        <end position="322"/>
    </location>
</feature>
<feature type="transmembrane region" description="Helical" evidence="8">
    <location>
        <begin position="162"/>
        <end position="183"/>
    </location>
</feature>
<evidence type="ECO:0000256" key="1">
    <source>
        <dbReference type="ARBA" id="ARBA00004651"/>
    </source>
</evidence>
<dbReference type="EMBL" id="VFOR01000001">
    <property type="protein sequence ID" value="TQL62901.1"/>
    <property type="molecule type" value="Genomic_DNA"/>
</dbReference>
<feature type="transmembrane region" description="Helical" evidence="8">
    <location>
        <begin position="359"/>
        <end position="385"/>
    </location>
</feature>
<dbReference type="SUPFAM" id="SSF103473">
    <property type="entry name" value="MFS general substrate transporter"/>
    <property type="match status" value="1"/>
</dbReference>
<feature type="transmembrane region" description="Helical" evidence="8">
    <location>
        <begin position="226"/>
        <end position="244"/>
    </location>
</feature>
<evidence type="ECO:0000313" key="11">
    <source>
        <dbReference type="Proteomes" id="UP000316196"/>
    </source>
</evidence>
<evidence type="ECO:0000256" key="4">
    <source>
        <dbReference type="ARBA" id="ARBA00022475"/>
    </source>
</evidence>
<organism evidence="10 11">
    <name type="scientific">Propioniferax innocua</name>
    <dbReference type="NCBI Taxonomy" id="1753"/>
    <lineage>
        <taxon>Bacteria</taxon>
        <taxon>Bacillati</taxon>
        <taxon>Actinomycetota</taxon>
        <taxon>Actinomycetes</taxon>
        <taxon>Propionibacteriales</taxon>
        <taxon>Propionibacteriaceae</taxon>
        <taxon>Propioniferax</taxon>
    </lineage>
</organism>
<feature type="transmembrane region" description="Helical" evidence="8">
    <location>
        <begin position="271"/>
        <end position="294"/>
    </location>
</feature>
<evidence type="ECO:0000256" key="7">
    <source>
        <dbReference type="ARBA" id="ARBA00023136"/>
    </source>
</evidence>
<feature type="domain" description="Major facilitator superfamily (MFS) profile" evidence="9">
    <location>
        <begin position="10"/>
        <end position="464"/>
    </location>
</feature>
<feature type="transmembrane region" description="Helical" evidence="8">
    <location>
        <begin position="195"/>
        <end position="214"/>
    </location>
</feature>
<comment type="caution">
    <text evidence="10">The sequence shown here is derived from an EMBL/GenBank/DDBJ whole genome shotgun (WGS) entry which is preliminary data.</text>
</comment>
<sequence length="469" mass="48787">MVIPRDVVIALSLMIASAFIFILNETTLVVALPVIMERFEVTAAAGQWLTTGFMLTLAVVIPTTGYLLQRLTTRQVFITSLSLFLGGSVLAASAPTFWALLAGRVVQASGTGLMLPLLMTSVMSLVPVQRRGAVMGLIGVVIAAAPALGPTVSGLILQTLGWRWVFSLMVPLGVASLVVGLVMVRNVGEVVRDRLDVPSVLLSAVGFGSTVLGLSTLGEAAGQPDALAQALVALAVGVVTLGVFTRRQLVLQRSGAPLLDLRPFLEARFTFSLLTMLLAMFAMFGSMIVLPIYLQNVHGYGTLVAGLVMLPGGLAMAVMSQVVGRLYDAFGSRWLVLPGALGLTSAAWTMTLYTPQTALWMIVVTQTALMVSLGLLFTPLFSDALGALEQRLTSHGSAILNTLQQLAGAAGTALAVTALSLGAGWSGAADQVTSLMAGARAAYLAGAVVSLGVVVAVMLQRRAVARAGV</sequence>
<keyword evidence="5 8" id="KW-0812">Transmembrane</keyword>
<evidence type="ECO:0000256" key="5">
    <source>
        <dbReference type="ARBA" id="ARBA00022692"/>
    </source>
</evidence>
<dbReference type="InterPro" id="IPR020846">
    <property type="entry name" value="MFS_dom"/>
</dbReference>
<dbReference type="NCBIfam" id="TIGR00711">
    <property type="entry name" value="efflux_EmrB"/>
    <property type="match status" value="1"/>
</dbReference>
<evidence type="ECO:0000313" key="10">
    <source>
        <dbReference type="EMBL" id="TQL62901.1"/>
    </source>
</evidence>
<dbReference type="Pfam" id="PF07690">
    <property type="entry name" value="MFS_1"/>
    <property type="match status" value="1"/>
</dbReference>
<dbReference type="InterPro" id="IPR036259">
    <property type="entry name" value="MFS_trans_sf"/>
</dbReference>
<keyword evidence="4" id="KW-1003">Cell membrane</keyword>
<dbReference type="PRINTS" id="PR01036">
    <property type="entry name" value="TCRTETB"/>
</dbReference>
<feature type="transmembrane region" description="Helical" evidence="8">
    <location>
        <begin position="406"/>
        <end position="428"/>
    </location>
</feature>
<dbReference type="PANTHER" id="PTHR42718">
    <property type="entry name" value="MAJOR FACILITATOR SUPERFAMILY MULTIDRUG TRANSPORTER MFSC"/>
    <property type="match status" value="1"/>
</dbReference>
<evidence type="ECO:0000259" key="9">
    <source>
        <dbReference type="PROSITE" id="PS50850"/>
    </source>
</evidence>
<dbReference type="PANTHER" id="PTHR42718:SF9">
    <property type="entry name" value="MAJOR FACILITATOR SUPERFAMILY MULTIDRUG TRANSPORTER MFSC"/>
    <property type="match status" value="1"/>
</dbReference>
<dbReference type="InterPro" id="IPR011701">
    <property type="entry name" value="MFS"/>
</dbReference>
<dbReference type="Gene3D" id="1.20.1720.10">
    <property type="entry name" value="Multidrug resistance protein D"/>
    <property type="match status" value="1"/>
</dbReference>
<evidence type="ECO:0000256" key="8">
    <source>
        <dbReference type="SAM" id="Phobius"/>
    </source>
</evidence>
<feature type="transmembrane region" description="Helical" evidence="8">
    <location>
        <begin position="48"/>
        <end position="68"/>
    </location>
</feature>
<protein>
    <submittedName>
        <fullName evidence="10">DHA2 family lincomycin resistance protein-like MFS transporter</fullName>
    </submittedName>
</protein>
<gene>
    <name evidence="10" type="ORF">FB460_0693</name>
</gene>
<dbReference type="Proteomes" id="UP000316196">
    <property type="component" value="Unassembled WGS sequence"/>
</dbReference>
<name>A0A542ZRD1_9ACTN</name>